<sequence length="1007" mass="112833">MPVWQNVNLKQKAIFEIIQREDTENLPYYLNDEELDFFVRGLACGPHAKTYLPQLVERDKRPIYIARGYAPPTYSRVVKLRFYGPDPLMKDGGSNWPAGHEGELLEYVVGWRWLYAYWDGPLVDEVHEAWKIQQWPDIARIDWTWEGLRFVTPPYWVPEDGRPWRKARKGKGKGAKAPGGYDVGNLDNQITGKAKRARLAVRLALGMYTLGRILANVAVSGGFSLVSLDGIARPLITGLGLWSFLYNERFCAEWQQHVWSWRQVLLLSVFLFDESCFALGTVNSFSMLFLWQLGSNMIYLFLTNLMLESLAWDRVARIGNLALPVVAAAGALGATLCVLGSRGIANLTAVAALNLCMWLDLLIALLQLSCLAVAATQAFHIAGRQDVEAVRRRGWHIVFVLVLTAAGSVASLGALSCSQQNMVSLLASHHCSMTMVTASIGLLICRAVLLSGMVGPQLRMHTTTAFGSRVFGPRAWVRLMEASELLSQMYGFNVHLSHDVTRLISFQGRINHSASDCIVSFPGMYAKLWDEAVSGCFEEDLPSVACVFLTDGEFGLGQHCKNPEQPGRCWCQEIYGKLPAYLYLAVRDITGESFVNGNLLSVARARAQAMGQHFLVKQADGVEWERELLAATQDAEWRCAANNARAPWGCQWFEEWRKNVHRAVELGQTLHVFYFEGMKGQGKMHWNQLCNEGAKEESRKCSGLGASQTAEVAYLDKMGFSYMEHDVLELEAFLATGFFLTSASKRIAFPGRISERSKDCVVSFPGKYSHEWDAAVSAASKQQDDMSLACVFLTDRASGLGLHADNPDTPGKCWCHAIYGRMAAKDYVSKVDLSKATREELEFKTADAEAMGLCLVVKTQADTELKWRAKVQMATQDAEWRCAANNARAPWGCQWFEEWRKNVHRAVELEQTLHVFYFEGMKGQGKMHWNQLCNEGAKEESRKCSGLGASQTAEVAYLDKMGFSYIEHDITEFEPMLQSAFGRFQAAVRRSIHRLASLLTQPNLFEE</sequence>
<evidence type="ECO:0000256" key="1">
    <source>
        <dbReference type="SAM" id="Phobius"/>
    </source>
</evidence>
<keyword evidence="1" id="KW-0472">Membrane</keyword>
<evidence type="ECO:0000313" key="3">
    <source>
        <dbReference type="Proteomes" id="UP000604046"/>
    </source>
</evidence>
<dbReference type="EMBL" id="CAJNDS010001258">
    <property type="protein sequence ID" value="CAE7253587.1"/>
    <property type="molecule type" value="Genomic_DNA"/>
</dbReference>
<protein>
    <submittedName>
        <fullName evidence="2">Uncharacterized protein</fullName>
    </submittedName>
</protein>
<keyword evidence="3" id="KW-1185">Reference proteome</keyword>
<feature type="transmembrane region" description="Helical" evidence="1">
    <location>
        <begin position="199"/>
        <end position="219"/>
    </location>
</feature>
<reference evidence="2" key="1">
    <citation type="submission" date="2021-02" db="EMBL/GenBank/DDBJ databases">
        <authorList>
            <person name="Dougan E. K."/>
            <person name="Rhodes N."/>
            <person name="Thang M."/>
            <person name="Chan C."/>
        </authorList>
    </citation>
    <scope>NUCLEOTIDE SEQUENCE</scope>
</reference>
<feature type="transmembrane region" description="Helical" evidence="1">
    <location>
        <begin position="288"/>
        <end position="307"/>
    </location>
</feature>
<dbReference type="Proteomes" id="UP000604046">
    <property type="component" value="Unassembled WGS sequence"/>
</dbReference>
<organism evidence="2 3">
    <name type="scientific">Symbiodinium natans</name>
    <dbReference type="NCBI Taxonomy" id="878477"/>
    <lineage>
        <taxon>Eukaryota</taxon>
        <taxon>Sar</taxon>
        <taxon>Alveolata</taxon>
        <taxon>Dinophyceae</taxon>
        <taxon>Suessiales</taxon>
        <taxon>Symbiodiniaceae</taxon>
        <taxon>Symbiodinium</taxon>
    </lineage>
</organism>
<accession>A0A812LUW4</accession>
<keyword evidence="1" id="KW-0812">Transmembrane</keyword>
<dbReference type="OrthoDB" id="408757at2759"/>
<feature type="transmembrane region" description="Helical" evidence="1">
    <location>
        <begin position="319"/>
        <end position="341"/>
    </location>
</feature>
<keyword evidence="1" id="KW-1133">Transmembrane helix</keyword>
<feature type="transmembrane region" description="Helical" evidence="1">
    <location>
        <begin position="361"/>
        <end position="382"/>
    </location>
</feature>
<feature type="transmembrane region" description="Helical" evidence="1">
    <location>
        <begin position="394"/>
        <end position="415"/>
    </location>
</feature>
<evidence type="ECO:0000313" key="2">
    <source>
        <dbReference type="EMBL" id="CAE7253587.1"/>
    </source>
</evidence>
<proteinExistence type="predicted"/>
<name>A0A812LUW4_9DINO</name>
<gene>
    <name evidence="2" type="ORF">SNAT2548_LOCUS12766</name>
</gene>
<comment type="caution">
    <text evidence="2">The sequence shown here is derived from an EMBL/GenBank/DDBJ whole genome shotgun (WGS) entry which is preliminary data.</text>
</comment>
<dbReference type="AlphaFoldDB" id="A0A812LUW4"/>